<protein>
    <recommendedName>
        <fullName evidence="3">Agl cluster protein AglQ</fullName>
    </recommendedName>
</protein>
<keyword evidence="2" id="KW-1185">Reference proteome</keyword>
<evidence type="ECO:0000313" key="1">
    <source>
        <dbReference type="EMBL" id="OVE86421.1"/>
    </source>
</evidence>
<gene>
    <name evidence="1" type="ORF">B2G88_03440</name>
</gene>
<dbReference type="InterPro" id="IPR012341">
    <property type="entry name" value="6hp_glycosidase-like_sf"/>
</dbReference>
<dbReference type="Proteomes" id="UP000196084">
    <property type="component" value="Unassembled WGS sequence"/>
</dbReference>
<organism evidence="1 2">
    <name type="scientific">Natronolimnobius baerhuensis</name>
    <dbReference type="NCBI Taxonomy" id="253108"/>
    <lineage>
        <taxon>Archaea</taxon>
        <taxon>Methanobacteriati</taxon>
        <taxon>Methanobacteriota</taxon>
        <taxon>Stenosarchaea group</taxon>
        <taxon>Halobacteria</taxon>
        <taxon>Halobacteriales</taxon>
        <taxon>Natrialbaceae</taxon>
        <taxon>Natronolimnobius</taxon>
    </lineage>
</organism>
<evidence type="ECO:0008006" key="3">
    <source>
        <dbReference type="Google" id="ProtNLM"/>
    </source>
</evidence>
<dbReference type="InterPro" id="IPR008928">
    <property type="entry name" value="6-hairpin_glycosidase_sf"/>
</dbReference>
<dbReference type="GO" id="GO:0005975">
    <property type="term" value="P:carbohydrate metabolic process"/>
    <property type="evidence" value="ECO:0007669"/>
    <property type="project" value="InterPro"/>
</dbReference>
<name>A0A202EDW4_9EURY</name>
<dbReference type="Gene3D" id="1.50.10.10">
    <property type="match status" value="1"/>
</dbReference>
<sequence>MSAMSDQCPEFVERIAAAALAEIDSDGRMPAGHNGLYQDPETSARNTSHWLVTFAKLAEQTGDSQFESAAHSTASFLQSDTARPNGATFHHRNIEGKDHCNGLIGQAWTIEALAVAARTLEREDLANLAQDVFLAHPQDDRTGLWKRVEIDGRVLPFDATFNHQLWFAAAGGILAGLPWTDPRVDDRVRKHLNELETNLRLYDDGLIFHPLKPSRSLRRYAHLIRADERGRIGLTFLTSSVPLPSRQRQLRWKAIGYHAFNVYAFALLRRRYPEHPFWDTDVCERLLAYLTSSEYATTVWDNEYGSPYNPVGFEVPFAMEVFDIGSDSERTEWLTGQLERHYNDETERLDRNTEDPVTLTARVYQAARLTETTVDGITDDDD</sequence>
<comment type="caution">
    <text evidence="1">The sequence shown here is derived from an EMBL/GenBank/DDBJ whole genome shotgun (WGS) entry which is preliminary data.</text>
</comment>
<dbReference type="AlphaFoldDB" id="A0A202EDW4"/>
<dbReference type="EMBL" id="MWPH01000001">
    <property type="protein sequence ID" value="OVE86421.1"/>
    <property type="molecule type" value="Genomic_DNA"/>
</dbReference>
<proteinExistence type="predicted"/>
<accession>A0A202EDW4</accession>
<evidence type="ECO:0000313" key="2">
    <source>
        <dbReference type="Proteomes" id="UP000196084"/>
    </source>
</evidence>
<dbReference type="SUPFAM" id="SSF48208">
    <property type="entry name" value="Six-hairpin glycosidases"/>
    <property type="match status" value="1"/>
</dbReference>
<reference evidence="1 2" key="1">
    <citation type="submission" date="2017-02" db="EMBL/GenBank/DDBJ databases">
        <title>Natronthermophilus aegyptiacus gen. nov.,sp. nov., an aerobic, extremely halophilic alkalithermophilic archaeon isolated from the athalassohaline Wadi An Natrun, Egypt.</title>
        <authorList>
            <person name="Zhao B."/>
        </authorList>
    </citation>
    <scope>NUCLEOTIDE SEQUENCE [LARGE SCALE GENOMIC DNA]</scope>
    <source>
        <strain evidence="1 2">CGMCC 1.3597</strain>
    </source>
</reference>